<sequence length="215" mass="24350">MGLSTAQLENRFVLLDRIALPGILASPNEATGRPQLKVHEGLQPLDWPVWSAYVRYELDVFNMWEYLSTIKKDEVALFQGSNKERQLDRRLKLWLASKCTPTAMLEIEGFAEQVPENRNSFTSKVKAGWIGSAPHWWKMAELWAESHKAEIQAESVKEEKSGPKGVEGEKGRLKEDSTGERTEESVGDDTKGSSKVKSPETLRAEAWRARYGLPY</sequence>
<evidence type="ECO:0000313" key="2">
    <source>
        <dbReference type="EMBL" id="KAF2404711.1"/>
    </source>
</evidence>
<accession>A0A6G1I937</accession>
<evidence type="ECO:0000313" key="3">
    <source>
        <dbReference type="Proteomes" id="UP000799640"/>
    </source>
</evidence>
<name>A0A6G1I937_9PEZI</name>
<gene>
    <name evidence="2" type="ORF">EJ06DRAFT_553544</name>
</gene>
<dbReference type="Proteomes" id="UP000799640">
    <property type="component" value="Unassembled WGS sequence"/>
</dbReference>
<dbReference type="AlphaFoldDB" id="A0A6G1I937"/>
<evidence type="ECO:0000256" key="1">
    <source>
        <dbReference type="SAM" id="MobiDB-lite"/>
    </source>
</evidence>
<reference evidence="2" key="1">
    <citation type="journal article" date="2020" name="Stud. Mycol.">
        <title>101 Dothideomycetes genomes: a test case for predicting lifestyles and emergence of pathogens.</title>
        <authorList>
            <person name="Haridas S."/>
            <person name="Albert R."/>
            <person name="Binder M."/>
            <person name="Bloem J."/>
            <person name="Labutti K."/>
            <person name="Salamov A."/>
            <person name="Andreopoulos B."/>
            <person name="Baker S."/>
            <person name="Barry K."/>
            <person name="Bills G."/>
            <person name="Bluhm B."/>
            <person name="Cannon C."/>
            <person name="Castanera R."/>
            <person name="Culley D."/>
            <person name="Daum C."/>
            <person name="Ezra D."/>
            <person name="Gonzalez J."/>
            <person name="Henrissat B."/>
            <person name="Kuo A."/>
            <person name="Liang C."/>
            <person name="Lipzen A."/>
            <person name="Lutzoni F."/>
            <person name="Magnuson J."/>
            <person name="Mondo S."/>
            <person name="Nolan M."/>
            <person name="Ohm R."/>
            <person name="Pangilinan J."/>
            <person name="Park H.-J."/>
            <person name="Ramirez L."/>
            <person name="Alfaro M."/>
            <person name="Sun H."/>
            <person name="Tritt A."/>
            <person name="Yoshinaga Y."/>
            <person name="Zwiers L.-H."/>
            <person name="Turgeon B."/>
            <person name="Goodwin S."/>
            <person name="Spatafora J."/>
            <person name="Crous P."/>
            <person name="Grigoriev I."/>
        </authorList>
    </citation>
    <scope>NUCLEOTIDE SEQUENCE</scope>
    <source>
        <strain evidence="2">CBS 262.69</strain>
    </source>
</reference>
<proteinExistence type="predicted"/>
<feature type="region of interest" description="Disordered" evidence="1">
    <location>
        <begin position="153"/>
        <end position="201"/>
    </location>
</feature>
<protein>
    <submittedName>
        <fullName evidence="2">Uncharacterized protein</fullName>
    </submittedName>
</protein>
<keyword evidence="3" id="KW-1185">Reference proteome</keyword>
<organism evidence="2 3">
    <name type="scientific">Trichodelitschia bisporula</name>
    <dbReference type="NCBI Taxonomy" id="703511"/>
    <lineage>
        <taxon>Eukaryota</taxon>
        <taxon>Fungi</taxon>
        <taxon>Dikarya</taxon>
        <taxon>Ascomycota</taxon>
        <taxon>Pezizomycotina</taxon>
        <taxon>Dothideomycetes</taxon>
        <taxon>Dothideomycetes incertae sedis</taxon>
        <taxon>Phaeotrichales</taxon>
        <taxon>Phaeotrichaceae</taxon>
        <taxon>Trichodelitschia</taxon>
    </lineage>
</organism>
<dbReference type="EMBL" id="ML996688">
    <property type="protein sequence ID" value="KAF2404711.1"/>
    <property type="molecule type" value="Genomic_DNA"/>
</dbReference>